<sequence>MTHLYFIRHGDYIEALEDGSYQDLGLSPEGIRQTKCLRDRLSRTGEIKADVLIASPMRRAKASAEILASALGKPIVFDKGFEEWVCDDGTLPPEQFSARWRQVPEAQKPFFRFMDGYETGFEFSGRIQSALNHLLQDYAGKTIVVVTHGGVIAASFHYFFGLSAAVPARVALSARHTSITHWYQSPHGQTWALERYNDAHHL</sequence>
<dbReference type="GO" id="GO:0005737">
    <property type="term" value="C:cytoplasm"/>
    <property type="evidence" value="ECO:0007669"/>
    <property type="project" value="TreeGrafter"/>
</dbReference>
<dbReference type="PANTHER" id="PTHR48100:SF59">
    <property type="entry name" value="ADENOSYLCOBALAMIN_ALPHA-RIBAZOLE PHOSPHATASE"/>
    <property type="match status" value="1"/>
</dbReference>
<evidence type="ECO:0000313" key="2">
    <source>
        <dbReference type="Proteomes" id="UP000287171"/>
    </source>
</evidence>
<dbReference type="SMART" id="SM00855">
    <property type="entry name" value="PGAM"/>
    <property type="match status" value="1"/>
</dbReference>
<proteinExistence type="predicted"/>
<dbReference type="InterPro" id="IPR013078">
    <property type="entry name" value="His_Pase_superF_clade-1"/>
</dbReference>
<accession>A0A402BJ09</accession>
<dbReference type="RefSeq" id="WP_126631299.1">
    <property type="nucleotide sequence ID" value="NZ_BIFT01000002.1"/>
</dbReference>
<keyword evidence="2" id="KW-1185">Reference proteome</keyword>
<dbReference type="Gene3D" id="3.40.50.1240">
    <property type="entry name" value="Phosphoglycerate mutase-like"/>
    <property type="match status" value="1"/>
</dbReference>
<dbReference type="AlphaFoldDB" id="A0A402BJ09"/>
<dbReference type="EMBL" id="BIFT01000002">
    <property type="protein sequence ID" value="GCE31320.1"/>
    <property type="molecule type" value="Genomic_DNA"/>
</dbReference>
<dbReference type="InterPro" id="IPR029033">
    <property type="entry name" value="His_PPase_superfam"/>
</dbReference>
<dbReference type="Proteomes" id="UP000287171">
    <property type="component" value="Unassembled WGS sequence"/>
</dbReference>
<reference evidence="2" key="1">
    <citation type="submission" date="2018-12" db="EMBL/GenBank/DDBJ databases">
        <title>Tengunoibacter tsumagoiensis gen. nov., sp. nov., Dictyobacter kobayashii sp. nov., D. alpinus sp. nov., and D. joshuensis sp. nov. and description of Dictyobacteraceae fam. nov. within the order Ktedonobacterales isolated from Tengu-no-mugimeshi.</title>
        <authorList>
            <person name="Wang C.M."/>
            <person name="Zheng Y."/>
            <person name="Sakai Y."/>
            <person name="Toyoda A."/>
            <person name="Minakuchi Y."/>
            <person name="Abe K."/>
            <person name="Yokota A."/>
            <person name="Yabe S."/>
        </authorList>
    </citation>
    <scope>NUCLEOTIDE SEQUENCE [LARGE SCALE GENOMIC DNA]</scope>
    <source>
        <strain evidence="2">Uno16</strain>
    </source>
</reference>
<protein>
    <submittedName>
        <fullName evidence="1">Phosphoglycerate mutase</fullName>
    </submittedName>
</protein>
<dbReference type="SUPFAM" id="SSF53254">
    <property type="entry name" value="Phosphoglycerate mutase-like"/>
    <property type="match status" value="1"/>
</dbReference>
<comment type="caution">
    <text evidence="1">The sequence shown here is derived from an EMBL/GenBank/DDBJ whole genome shotgun (WGS) entry which is preliminary data.</text>
</comment>
<dbReference type="InterPro" id="IPR050275">
    <property type="entry name" value="PGM_Phosphatase"/>
</dbReference>
<dbReference type="GO" id="GO:0016791">
    <property type="term" value="F:phosphatase activity"/>
    <property type="evidence" value="ECO:0007669"/>
    <property type="project" value="TreeGrafter"/>
</dbReference>
<organism evidence="1 2">
    <name type="scientific">Dictyobacter alpinus</name>
    <dbReference type="NCBI Taxonomy" id="2014873"/>
    <lineage>
        <taxon>Bacteria</taxon>
        <taxon>Bacillati</taxon>
        <taxon>Chloroflexota</taxon>
        <taxon>Ktedonobacteria</taxon>
        <taxon>Ktedonobacterales</taxon>
        <taxon>Dictyobacteraceae</taxon>
        <taxon>Dictyobacter</taxon>
    </lineage>
</organism>
<name>A0A402BJ09_9CHLR</name>
<dbReference type="PANTHER" id="PTHR48100">
    <property type="entry name" value="BROAD-SPECIFICITY PHOSPHATASE YOR283W-RELATED"/>
    <property type="match status" value="1"/>
</dbReference>
<dbReference type="CDD" id="cd07067">
    <property type="entry name" value="HP_PGM_like"/>
    <property type="match status" value="1"/>
</dbReference>
<dbReference type="OrthoDB" id="9782128at2"/>
<evidence type="ECO:0000313" key="1">
    <source>
        <dbReference type="EMBL" id="GCE31320.1"/>
    </source>
</evidence>
<dbReference type="Pfam" id="PF00300">
    <property type="entry name" value="His_Phos_1"/>
    <property type="match status" value="1"/>
</dbReference>
<gene>
    <name evidence="1" type="ORF">KDA_68040</name>
</gene>